<dbReference type="AlphaFoldDB" id="A0A1I7NBD9"/>
<evidence type="ECO:0000313" key="3">
    <source>
        <dbReference type="Proteomes" id="UP000199074"/>
    </source>
</evidence>
<dbReference type="Proteomes" id="UP000199074">
    <property type="component" value="Unassembled WGS sequence"/>
</dbReference>
<proteinExistence type="predicted"/>
<evidence type="ECO:0000313" key="2">
    <source>
        <dbReference type="EMBL" id="SFV31985.1"/>
    </source>
</evidence>
<dbReference type="OrthoDB" id="7951237at2"/>
<keyword evidence="3" id="KW-1185">Reference proteome</keyword>
<accession>A0A1I7NBD9</accession>
<evidence type="ECO:0000256" key="1">
    <source>
        <dbReference type="SAM" id="MobiDB-lite"/>
    </source>
</evidence>
<feature type="region of interest" description="Disordered" evidence="1">
    <location>
        <begin position="1"/>
        <end position="111"/>
    </location>
</feature>
<feature type="compositionally biased region" description="Basic and acidic residues" evidence="1">
    <location>
        <begin position="1"/>
        <end position="12"/>
    </location>
</feature>
<reference evidence="2 3" key="1">
    <citation type="submission" date="2016-10" db="EMBL/GenBank/DDBJ databases">
        <authorList>
            <person name="de Groot N.N."/>
        </authorList>
    </citation>
    <scope>NUCLEOTIDE SEQUENCE [LARGE SCALE GENOMIC DNA]</scope>
    <source>
        <strain evidence="2 3">IPL20</strain>
    </source>
</reference>
<dbReference type="STRING" id="429728.SAMN05216456_1510"/>
<dbReference type="RefSeq" id="WP_139232535.1">
    <property type="nucleotide sequence ID" value="NZ_FPCK01000001.1"/>
</dbReference>
<sequence>MPDRTPEIDPRPNPEIVPQPEPPQPQPVDPVPPSPQEVPDQGPGVEDPISPIPEQLPPDAPVDRGHHPAPPMPVHLPTSDASDPEGNPVRNNKPDELDYSLPPEPLNDWNP</sequence>
<gene>
    <name evidence="2" type="ORF">SAMN05216456_1510</name>
</gene>
<feature type="compositionally biased region" description="Pro residues" evidence="1">
    <location>
        <begin position="13"/>
        <end position="36"/>
    </location>
</feature>
<protein>
    <submittedName>
        <fullName evidence="2">Autotransporter family porin</fullName>
    </submittedName>
</protein>
<organism evidence="2 3">
    <name type="scientific">Devosia crocina</name>
    <dbReference type="NCBI Taxonomy" id="429728"/>
    <lineage>
        <taxon>Bacteria</taxon>
        <taxon>Pseudomonadati</taxon>
        <taxon>Pseudomonadota</taxon>
        <taxon>Alphaproteobacteria</taxon>
        <taxon>Hyphomicrobiales</taxon>
        <taxon>Devosiaceae</taxon>
        <taxon>Devosia</taxon>
    </lineage>
</organism>
<feature type="compositionally biased region" description="Pro residues" evidence="1">
    <location>
        <begin position="50"/>
        <end position="60"/>
    </location>
</feature>
<name>A0A1I7NBD9_9HYPH</name>
<dbReference type="EMBL" id="FPCK01000001">
    <property type="protein sequence ID" value="SFV31985.1"/>
    <property type="molecule type" value="Genomic_DNA"/>
</dbReference>